<feature type="transmembrane region" description="Helical" evidence="4">
    <location>
        <begin position="278"/>
        <end position="295"/>
    </location>
</feature>
<dbReference type="SUPFAM" id="SSF103473">
    <property type="entry name" value="MFS general substrate transporter"/>
    <property type="match status" value="1"/>
</dbReference>
<accession>A0A317CFR5</accession>
<keyword evidence="6" id="KW-1185">Reference proteome</keyword>
<feature type="transmembrane region" description="Helical" evidence="4">
    <location>
        <begin position="363"/>
        <end position="382"/>
    </location>
</feature>
<feature type="transmembrane region" description="Helical" evidence="4">
    <location>
        <begin position="102"/>
        <end position="120"/>
    </location>
</feature>
<organism evidence="5 6">
    <name type="scientific">Leucothrix arctica</name>
    <dbReference type="NCBI Taxonomy" id="1481894"/>
    <lineage>
        <taxon>Bacteria</taxon>
        <taxon>Pseudomonadati</taxon>
        <taxon>Pseudomonadota</taxon>
        <taxon>Gammaproteobacteria</taxon>
        <taxon>Thiotrichales</taxon>
        <taxon>Thiotrichaceae</taxon>
        <taxon>Leucothrix</taxon>
    </lineage>
</organism>
<feature type="transmembrane region" description="Helical" evidence="4">
    <location>
        <begin position="18"/>
        <end position="43"/>
    </location>
</feature>
<proteinExistence type="predicted"/>
<protein>
    <submittedName>
        <fullName evidence="5">MFS transporter</fullName>
    </submittedName>
</protein>
<feature type="transmembrane region" description="Helical" evidence="4">
    <location>
        <begin position="171"/>
        <end position="190"/>
    </location>
</feature>
<dbReference type="InterPro" id="IPR011701">
    <property type="entry name" value="MFS"/>
</dbReference>
<dbReference type="Proteomes" id="UP000245506">
    <property type="component" value="Unassembled WGS sequence"/>
</dbReference>
<dbReference type="Gene3D" id="1.20.1250.20">
    <property type="entry name" value="MFS general substrate transporter like domains"/>
    <property type="match status" value="2"/>
</dbReference>
<evidence type="ECO:0000256" key="1">
    <source>
        <dbReference type="ARBA" id="ARBA00022692"/>
    </source>
</evidence>
<name>A0A317CFR5_9GAMM</name>
<keyword evidence="3 4" id="KW-0472">Membrane</keyword>
<evidence type="ECO:0000313" key="5">
    <source>
        <dbReference type="EMBL" id="PWQ97356.1"/>
    </source>
</evidence>
<dbReference type="OrthoDB" id="9774288at2"/>
<gene>
    <name evidence="5" type="ORF">DKT75_07400</name>
</gene>
<reference evidence="5 6" key="1">
    <citation type="submission" date="2018-05" db="EMBL/GenBank/DDBJ databases">
        <title>Leucothrix arctica sp. nov., isolated from Arctic seawater.</title>
        <authorList>
            <person name="Choi A."/>
            <person name="Baek K."/>
        </authorList>
    </citation>
    <scope>NUCLEOTIDE SEQUENCE [LARGE SCALE GENOMIC DNA]</scope>
    <source>
        <strain evidence="5 6">IMCC9719</strain>
    </source>
</reference>
<evidence type="ECO:0000256" key="4">
    <source>
        <dbReference type="SAM" id="Phobius"/>
    </source>
</evidence>
<sequence length="400" mass="44605">MRAIIESVRTGQWRTPEILLYLMAASMPFSFGVWMALLNNFAIEQAAFNGSDMGILQSLREVPGFLSFAVVFLLLLFREQTLAVISLLILGLGVVLTGWLPSFWGLCFTTMIMSIGFHYFEAVNQSLQLQWLDKDKAPELLGRLISVGACSSLLAYSMVYISLELFNLSMLTLYMIGGSVTMAVAVFAWLQFPHFPAKVEQNKHLVLRKRYWLYYLLVFMSGSRRQIFVVFAGFLMVEKFGFSASEVALMFIANMVANIYIVPKIGRLIRFIGERQTLTLEYVGLIIVFIGYALVESAAWAIVLYILDHLFFAMAIALKTYFQKIADPADIAPTAGVSFSISHIAAVVVPVVFGYIWLVSPSAVFYAGAAMAAVSLILARMVPVKPEQGMETNIGEIFSR</sequence>
<feature type="transmembrane region" description="Helical" evidence="4">
    <location>
        <begin position="301"/>
        <end position="322"/>
    </location>
</feature>
<dbReference type="InterPro" id="IPR036259">
    <property type="entry name" value="MFS_trans_sf"/>
</dbReference>
<dbReference type="EMBL" id="QGKL01000021">
    <property type="protein sequence ID" value="PWQ97356.1"/>
    <property type="molecule type" value="Genomic_DNA"/>
</dbReference>
<keyword evidence="2 4" id="KW-1133">Transmembrane helix</keyword>
<evidence type="ECO:0000256" key="3">
    <source>
        <dbReference type="ARBA" id="ARBA00023136"/>
    </source>
</evidence>
<comment type="caution">
    <text evidence="5">The sequence shown here is derived from an EMBL/GenBank/DDBJ whole genome shotgun (WGS) entry which is preliminary data.</text>
</comment>
<feature type="transmembrane region" description="Helical" evidence="4">
    <location>
        <begin position="247"/>
        <end position="266"/>
    </location>
</feature>
<feature type="transmembrane region" description="Helical" evidence="4">
    <location>
        <begin position="140"/>
        <end position="159"/>
    </location>
</feature>
<keyword evidence="1 4" id="KW-0812">Transmembrane</keyword>
<dbReference type="RefSeq" id="WP_109822784.1">
    <property type="nucleotide sequence ID" value="NZ_QGKL01000021.1"/>
</dbReference>
<evidence type="ECO:0000313" key="6">
    <source>
        <dbReference type="Proteomes" id="UP000245506"/>
    </source>
</evidence>
<feature type="transmembrane region" description="Helical" evidence="4">
    <location>
        <begin position="64"/>
        <end position="96"/>
    </location>
</feature>
<dbReference type="AlphaFoldDB" id="A0A317CFR5"/>
<dbReference type="GO" id="GO:0022857">
    <property type="term" value="F:transmembrane transporter activity"/>
    <property type="evidence" value="ECO:0007669"/>
    <property type="project" value="InterPro"/>
</dbReference>
<feature type="transmembrane region" description="Helical" evidence="4">
    <location>
        <begin position="334"/>
        <end position="357"/>
    </location>
</feature>
<dbReference type="Pfam" id="PF07690">
    <property type="entry name" value="MFS_1"/>
    <property type="match status" value="1"/>
</dbReference>
<evidence type="ECO:0000256" key="2">
    <source>
        <dbReference type="ARBA" id="ARBA00022989"/>
    </source>
</evidence>
<feature type="transmembrane region" description="Helical" evidence="4">
    <location>
        <begin position="211"/>
        <end position="235"/>
    </location>
</feature>